<evidence type="ECO:0000256" key="5">
    <source>
        <dbReference type="ARBA" id="ARBA00022692"/>
    </source>
</evidence>
<feature type="transmembrane region" description="Helical" evidence="8">
    <location>
        <begin position="288"/>
        <end position="307"/>
    </location>
</feature>
<evidence type="ECO:0000256" key="4">
    <source>
        <dbReference type="ARBA" id="ARBA00022475"/>
    </source>
</evidence>
<evidence type="ECO:0000256" key="6">
    <source>
        <dbReference type="ARBA" id="ARBA00022989"/>
    </source>
</evidence>
<keyword evidence="4" id="KW-1003">Cell membrane</keyword>
<dbReference type="InterPro" id="IPR004776">
    <property type="entry name" value="Mem_transp_PIN-like"/>
</dbReference>
<evidence type="ECO:0008006" key="11">
    <source>
        <dbReference type="Google" id="ProtNLM"/>
    </source>
</evidence>
<dbReference type="PANTHER" id="PTHR36838">
    <property type="entry name" value="AUXIN EFFLUX CARRIER FAMILY PROTEIN"/>
    <property type="match status" value="1"/>
</dbReference>
<evidence type="ECO:0000256" key="7">
    <source>
        <dbReference type="ARBA" id="ARBA00023136"/>
    </source>
</evidence>
<keyword evidence="7 8" id="KW-0472">Membrane</keyword>
<dbReference type="GO" id="GO:0055085">
    <property type="term" value="P:transmembrane transport"/>
    <property type="evidence" value="ECO:0007669"/>
    <property type="project" value="InterPro"/>
</dbReference>
<dbReference type="OrthoDB" id="401182at2"/>
<feature type="transmembrane region" description="Helical" evidence="8">
    <location>
        <begin position="98"/>
        <end position="120"/>
    </location>
</feature>
<dbReference type="PANTHER" id="PTHR36838:SF1">
    <property type="entry name" value="SLR1864 PROTEIN"/>
    <property type="match status" value="1"/>
</dbReference>
<dbReference type="GO" id="GO:0005886">
    <property type="term" value="C:plasma membrane"/>
    <property type="evidence" value="ECO:0007669"/>
    <property type="project" value="UniProtKB-SubCell"/>
</dbReference>
<gene>
    <name evidence="9" type="ORF">C6Y45_12375</name>
</gene>
<comment type="caution">
    <text evidence="9">The sequence shown here is derived from an EMBL/GenBank/DDBJ whole genome shotgun (WGS) entry which is preliminary data.</text>
</comment>
<feature type="transmembrane region" description="Helical" evidence="8">
    <location>
        <begin position="33"/>
        <end position="53"/>
    </location>
</feature>
<dbReference type="RefSeq" id="WP_107585543.1">
    <property type="nucleotide sequence ID" value="NZ_PZJJ01000022.1"/>
</dbReference>
<name>A0A2T4U4B4_9BACI</name>
<evidence type="ECO:0000256" key="8">
    <source>
        <dbReference type="SAM" id="Phobius"/>
    </source>
</evidence>
<comment type="similarity">
    <text evidence="2">Belongs to the auxin efflux carrier (TC 2.A.69) family.</text>
</comment>
<keyword evidence="6 8" id="KW-1133">Transmembrane helix</keyword>
<keyword evidence="5 8" id="KW-0812">Transmembrane</keyword>
<comment type="subcellular location">
    <subcellularLocation>
        <location evidence="1">Cell membrane</location>
        <topology evidence="1">Multi-pass membrane protein</topology>
    </subcellularLocation>
</comment>
<organism evidence="9 10">
    <name type="scientific">Alkalicoccus saliphilus</name>
    <dbReference type="NCBI Taxonomy" id="200989"/>
    <lineage>
        <taxon>Bacteria</taxon>
        <taxon>Bacillati</taxon>
        <taxon>Bacillota</taxon>
        <taxon>Bacilli</taxon>
        <taxon>Bacillales</taxon>
        <taxon>Bacillaceae</taxon>
        <taxon>Alkalicoccus</taxon>
    </lineage>
</organism>
<evidence type="ECO:0000313" key="9">
    <source>
        <dbReference type="EMBL" id="PTL38195.1"/>
    </source>
</evidence>
<reference evidence="9 10" key="1">
    <citation type="submission" date="2018-03" db="EMBL/GenBank/DDBJ databases">
        <title>Alkalicoccus saliphilus sp. nov., isolated from a mineral pool.</title>
        <authorList>
            <person name="Zhao B."/>
        </authorList>
    </citation>
    <scope>NUCLEOTIDE SEQUENCE [LARGE SCALE GENOMIC DNA]</scope>
    <source>
        <strain evidence="9 10">6AG</strain>
    </source>
</reference>
<proteinExistence type="inferred from homology"/>
<evidence type="ECO:0000313" key="10">
    <source>
        <dbReference type="Proteomes" id="UP000240509"/>
    </source>
</evidence>
<feature type="transmembrane region" description="Helical" evidence="8">
    <location>
        <begin position="159"/>
        <end position="184"/>
    </location>
</feature>
<dbReference type="InterPro" id="IPR038770">
    <property type="entry name" value="Na+/solute_symporter_sf"/>
</dbReference>
<feature type="transmembrane region" description="Helical" evidence="8">
    <location>
        <begin position="190"/>
        <end position="211"/>
    </location>
</feature>
<accession>A0A2T4U4B4</accession>
<feature type="transmembrane region" description="Helical" evidence="8">
    <location>
        <begin position="126"/>
        <end position="147"/>
    </location>
</feature>
<sequence length="308" mass="33089">MEGFLPILVMALIGLLGFLLAGRIELTSSVRLFIIFIVVNIALPSMIFSSIVSRDITSDLLQDLAVIYTTSLTLNLTGIFFGYLFGRLAGYGELERKQLAVLCGCGNTGFIGIPLAVMMYGSSAAVYAAIYDAASITTAFTLGIFLLSRKRFKLSQMKAMLNPPFVTLLITLPAAGLGLAVPAILLESTFMLAGLAGPLAMIYIGMLARQLKLPDLKWLGSTYFVFLLILVFVKLLALPVAAAMVTPFLPVSEEIKGLIIIQAGMPSFTLATVLIAKYGGNEKLGMSAVVLTTFFSIATLPFIIFLFL</sequence>
<dbReference type="EMBL" id="PZJJ01000022">
    <property type="protein sequence ID" value="PTL38195.1"/>
    <property type="molecule type" value="Genomic_DNA"/>
</dbReference>
<evidence type="ECO:0000256" key="1">
    <source>
        <dbReference type="ARBA" id="ARBA00004651"/>
    </source>
</evidence>
<dbReference type="AlphaFoldDB" id="A0A2T4U4B4"/>
<dbReference type="Proteomes" id="UP000240509">
    <property type="component" value="Unassembled WGS sequence"/>
</dbReference>
<feature type="transmembrane region" description="Helical" evidence="8">
    <location>
        <begin position="6"/>
        <end position="26"/>
    </location>
</feature>
<dbReference type="Gene3D" id="1.20.1530.20">
    <property type="match status" value="2"/>
</dbReference>
<keyword evidence="10" id="KW-1185">Reference proteome</keyword>
<evidence type="ECO:0000256" key="3">
    <source>
        <dbReference type="ARBA" id="ARBA00022448"/>
    </source>
</evidence>
<keyword evidence="3" id="KW-0813">Transport</keyword>
<evidence type="ECO:0000256" key="2">
    <source>
        <dbReference type="ARBA" id="ARBA00010145"/>
    </source>
</evidence>
<feature type="transmembrane region" description="Helical" evidence="8">
    <location>
        <begin position="65"/>
        <end position="86"/>
    </location>
</feature>
<feature type="transmembrane region" description="Helical" evidence="8">
    <location>
        <begin position="223"/>
        <end position="245"/>
    </location>
</feature>
<feature type="transmembrane region" description="Helical" evidence="8">
    <location>
        <begin position="257"/>
        <end position="276"/>
    </location>
</feature>
<protein>
    <recommendedName>
        <fullName evidence="11">Transporter</fullName>
    </recommendedName>
</protein>
<dbReference type="Pfam" id="PF03547">
    <property type="entry name" value="Mem_trans"/>
    <property type="match status" value="2"/>
</dbReference>